<evidence type="ECO:0000256" key="2">
    <source>
        <dbReference type="ARBA" id="ARBA00022475"/>
    </source>
</evidence>
<dbReference type="GO" id="GO:0022857">
    <property type="term" value="F:transmembrane transporter activity"/>
    <property type="evidence" value="ECO:0007669"/>
    <property type="project" value="TreeGrafter"/>
</dbReference>
<feature type="transmembrane region" description="Helical" evidence="7">
    <location>
        <begin position="338"/>
        <end position="358"/>
    </location>
</feature>
<feature type="transmembrane region" description="Helical" evidence="7">
    <location>
        <begin position="288"/>
        <end position="318"/>
    </location>
</feature>
<keyword evidence="4 7" id="KW-1133">Transmembrane helix</keyword>
<evidence type="ECO:0000256" key="1">
    <source>
        <dbReference type="ARBA" id="ARBA00004651"/>
    </source>
</evidence>
<evidence type="ECO:0000256" key="3">
    <source>
        <dbReference type="ARBA" id="ARBA00022692"/>
    </source>
</evidence>
<keyword evidence="5 7" id="KW-0472">Membrane</keyword>
<dbReference type="PANTHER" id="PTHR30572">
    <property type="entry name" value="MEMBRANE COMPONENT OF TRANSPORTER-RELATED"/>
    <property type="match status" value="1"/>
</dbReference>
<evidence type="ECO:0000256" key="7">
    <source>
        <dbReference type="SAM" id="Phobius"/>
    </source>
</evidence>
<dbReference type="PANTHER" id="PTHR30572:SF4">
    <property type="entry name" value="ABC TRANSPORTER PERMEASE YTRF"/>
    <property type="match status" value="1"/>
</dbReference>
<evidence type="ECO:0000256" key="4">
    <source>
        <dbReference type="ARBA" id="ARBA00022989"/>
    </source>
</evidence>
<comment type="caution">
    <text evidence="9">The sequence shown here is derived from an EMBL/GenBank/DDBJ whole genome shotgun (WGS) entry which is preliminary data.</text>
</comment>
<feature type="domain" description="ABC3 transporter permease C-terminal" evidence="8">
    <location>
        <begin position="240"/>
        <end position="365"/>
    </location>
</feature>
<accession>A0A645AGU0</accession>
<dbReference type="GO" id="GO:0005886">
    <property type="term" value="C:plasma membrane"/>
    <property type="evidence" value="ECO:0007669"/>
    <property type="project" value="UniProtKB-SubCell"/>
</dbReference>
<name>A0A645AGU0_9ZZZZ</name>
<evidence type="ECO:0000256" key="5">
    <source>
        <dbReference type="ARBA" id="ARBA00023136"/>
    </source>
</evidence>
<dbReference type="EMBL" id="VSSQ01013845">
    <property type="protein sequence ID" value="MPM52399.1"/>
    <property type="molecule type" value="Genomic_DNA"/>
</dbReference>
<comment type="similarity">
    <text evidence="6">Belongs to the ABC-4 integral membrane protein family.</text>
</comment>
<sequence length="375" mass="39208">MDGKGGGGVAVMSGGGGGGGGDTTKYLTPQAIDSFVALPNVKQVIAQDYLQTGMDIVFGKLHAYGSVMGVSVNDLAEMGLEAESGSTELARGSVIVGSWIPRNFYNPQARPDDPPLDPPDLQDQQLKLLITKWDSEGNTINKTITVRVAGVLKETRGESDGSIYMRMEDVTALNEWSRGTRINRNKEGYSVVIVKADDPSSVIAISDAINELGFQASTPQSMVQSINSFFLVLQVIFGGVGAIALLVAAIGIANTMTMAILERTREIGLMKAIGAKNKDILSIFLGEAAGIGLVGGLGGVIIGWGASALLNIVALSYFASQASSGGGTVPTMATSTPFWLPMFALAFSIVIGLLSGLYPALRAATLIPVDALKYE</sequence>
<dbReference type="InterPro" id="IPR050250">
    <property type="entry name" value="Macrolide_Exporter_MacB"/>
</dbReference>
<evidence type="ECO:0000313" key="9">
    <source>
        <dbReference type="EMBL" id="MPM52399.1"/>
    </source>
</evidence>
<feature type="transmembrane region" description="Helical" evidence="7">
    <location>
        <begin position="229"/>
        <end position="253"/>
    </location>
</feature>
<dbReference type="AlphaFoldDB" id="A0A645AGU0"/>
<organism evidence="9">
    <name type="scientific">bioreactor metagenome</name>
    <dbReference type="NCBI Taxonomy" id="1076179"/>
    <lineage>
        <taxon>unclassified sequences</taxon>
        <taxon>metagenomes</taxon>
        <taxon>ecological metagenomes</taxon>
    </lineage>
</organism>
<proteinExistence type="inferred from homology"/>
<dbReference type="Pfam" id="PF02687">
    <property type="entry name" value="FtsX"/>
    <property type="match status" value="1"/>
</dbReference>
<evidence type="ECO:0000259" key="8">
    <source>
        <dbReference type="Pfam" id="PF02687"/>
    </source>
</evidence>
<dbReference type="InterPro" id="IPR003838">
    <property type="entry name" value="ABC3_permease_C"/>
</dbReference>
<protein>
    <submittedName>
        <fullName evidence="9">ABC transporter permease YtrF</fullName>
    </submittedName>
</protein>
<comment type="subcellular location">
    <subcellularLocation>
        <location evidence="1">Cell membrane</location>
        <topology evidence="1">Multi-pass membrane protein</topology>
    </subcellularLocation>
</comment>
<evidence type="ECO:0000256" key="6">
    <source>
        <dbReference type="ARBA" id="ARBA00038076"/>
    </source>
</evidence>
<keyword evidence="2" id="KW-1003">Cell membrane</keyword>
<gene>
    <name evidence="9" type="primary">ytrF_3</name>
    <name evidence="9" type="ORF">SDC9_99158</name>
</gene>
<reference evidence="9" key="1">
    <citation type="submission" date="2019-08" db="EMBL/GenBank/DDBJ databases">
        <authorList>
            <person name="Kucharzyk K."/>
            <person name="Murdoch R.W."/>
            <person name="Higgins S."/>
            <person name="Loffler F."/>
        </authorList>
    </citation>
    <scope>NUCLEOTIDE SEQUENCE</scope>
</reference>
<keyword evidence="3 7" id="KW-0812">Transmembrane</keyword>